<sequence>MSPENKAAKKPFARLEILENQQEIDRVSYRYSIAQGIQEVSTDKPPLKITAHLLPRNIRFARFCVVCVGFWGPASGKGTQCERLVRDYNFEHISVGEVLREYIAKGGEDSARLNAYIEKGELIPDLIIVELLEKVIRDKKKQKYLIDGFPRNVEQAKLLEQKIKEIDMIINIHCEQEVLVSRLLERAKTSGRVDDNEETMKNRIKVYYEKTVPVSEYYKKFGKIKQIDGNQTIDEVYAQVKKAIKPNLIFFMGPPATGKTSVAKILSQKLKYLFVDIEEFYKQYKCKTQEDLSNALMHYCSSVPHNCIIFDGFFHSSKQAKVFFDHFADPQFVFYLDTPQDEVYMNISKYYPTEKQKKYQQQQYLNYIAERKDLLDLMNQQNYFKPINAATSIENIVSQVFEISRPTTLVSFDHHNQDLAAEYYQIMEEQRGYICCDMEELQESEAERGTQLGKKIDSFLQAGKAPSSIFKVELIQKIMFNEPDNTKFVFSNWPQNFKDFQLFEKEFYPIDYLLNFQNPSQEYSFKHQEDAFLHYFSQGKVINIDKKAIDILDSYTTKRAKYGFVTGPQAGGKSTIAKYIADKFKFELVETTGEKWEALQELIKAKFIKEDDENQDVTYDHFEKYFQERLNPALKNKVLIFDSFPYEQQQQEQFIKAVGLPSFIVNLNVNKDKLINRYKEKNEMDKEAELGEEEQAKIEEILQKYEQQTEFWTDLSRKNYGVKLFNLNADLSLKSTQRYTHALFNKRVFIVVDYLNYKLPKGEEFNGRTYEEIKSDQRLIFLNLCAKRGVTFVDIEQLIQKHAENNQNIKNQYDMRWTKTPLNYPSNYSPELIQELIQEHLAQFPVENRDILLYNYPSADIPVEKSQQEGFFPRAGDELRLIEENLGPVRMVTVLTREKVQHQIQDEIWELEKPPEKPKKQVGEDGEEEPEQEPEEEEEEEEGKPKFNIFDFTWTKSNGIPKTLTQWYNKTRKTIKKHYSLQTGTERSFDQLNNYFDLINEENEQNKEEEDFRKVNLFIQLRYDQVDQEEEPEPEEPESEEEQEQQNSEEEEGEKAQNEGENQEGENQQEGENNEGEEEQEEEN</sequence>
<evidence type="ECO:0000313" key="8">
    <source>
        <dbReference type="Proteomes" id="UP000054937"/>
    </source>
</evidence>
<keyword evidence="4" id="KW-0175">Coiled coil</keyword>
<comment type="caution">
    <text evidence="7">The sequence shown here is derived from an EMBL/GenBank/DDBJ whole genome shotgun (WGS) entry which is preliminary data.</text>
</comment>
<feature type="region of interest" description="Disordered" evidence="5">
    <location>
        <begin position="906"/>
        <end position="946"/>
    </location>
</feature>
<evidence type="ECO:0000256" key="2">
    <source>
        <dbReference type="ARBA" id="ARBA00022741"/>
    </source>
</evidence>
<evidence type="ECO:0000313" key="7">
    <source>
        <dbReference type="EMBL" id="KRX00815.1"/>
    </source>
</evidence>
<feature type="compositionally biased region" description="Acidic residues" evidence="5">
    <location>
        <begin position="924"/>
        <end position="942"/>
    </location>
</feature>
<dbReference type="EMBL" id="LDAU01000181">
    <property type="protein sequence ID" value="KRX00815.1"/>
    <property type="molecule type" value="Genomic_DNA"/>
</dbReference>
<dbReference type="InParanoid" id="A0A0V0QF23"/>
<dbReference type="Pfam" id="PF00406">
    <property type="entry name" value="ADK"/>
    <property type="match status" value="1"/>
</dbReference>
<accession>A0A0V0QF23</accession>
<dbReference type="PRINTS" id="PR00094">
    <property type="entry name" value="ADENYLTKNASE"/>
</dbReference>
<dbReference type="CDD" id="cd01428">
    <property type="entry name" value="ADK"/>
    <property type="match status" value="1"/>
</dbReference>
<gene>
    <name evidence="7" type="ORF">PPERSA_01994</name>
</gene>
<keyword evidence="7" id="KW-0378">Hydrolase</keyword>
<dbReference type="PANTHER" id="PTHR23359">
    <property type="entry name" value="NUCLEOTIDE KINASE"/>
    <property type="match status" value="1"/>
</dbReference>
<feature type="compositionally biased region" description="Acidic residues" evidence="5">
    <location>
        <begin position="1061"/>
        <end position="1084"/>
    </location>
</feature>
<proteinExistence type="inferred from homology"/>
<dbReference type="AlphaFoldDB" id="A0A0V0QF23"/>
<dbReference type="Gene3D" id="3.40.50.300">
    <property type="entry name" value="P-loop containing nucleotide triphosphate hydrolases"/>
    <property type="match status" value="4"/>
</dbReference>
<reference evidence="7 8" key="1">
    <citation type="journal article" date="2015" name="Sci. Rep.">
        <title>Genome of the facultative scuticociliatosis pathogen Pseudocohnilembus persalinus provides insight into its virulence through horizontal gene transfer.</title>
        <authorList>
            <person name="Xiong J."/>
            <person name="Wang G."/>
            <person name="Cheng J."/>
            <person name="Tian M."/>
            <person name="Pan X."/>
            <person name="Warren A."/>
            <person name="Jiang C."/>
            <person name="Yuan D."/>
            <person name="Miao W."/>
        </authorList>
    </citation>
    <scope>NUCLEOTIDE SEQUENCE [LARGE SCALE GENOMIC DNA]</scope>
    <source>
        <strain evidence="7">36N120E</strain>
    </source>
</reference>
<feature type="domain" description="ATPase AAA-type core" evidence="6">
    <location>
        <begin position="250"/>
        <end position="310"/>
    </location>
</feature>
<keyword evidence="1" id="KW-0808">Transferase</keyword>
<evidence type="ECO:0000256" key="4">
    <source>
        <dbReference type="SAM" id="Coils"/>
    </source>
</evidence>
<evidence type="ECO:0000256" key="5">
    <source>
        <dbReference type="SAM" id="MobiDB-lite"/>
    </source>
</evidence>
<name>A0A0V0QF23_PSEPJ</name>
<dbReference type="GO" id="GO:0006139">
    <property type="term" value="P:nucleobase-containing compound metabolic process"/>
    <property type="evidence" value="ECO:0007669"/>
    <property type="project" value="InterPro"/>
</dbReference>
<dbReference type="SUPFAM" id="SSF52540">
    <property type="entry name" value="P-loop containing nucleoside triphosphate hydrolases"/>
    <property type="match status" value="3"/>
</dbReference>
<feature type="region of interest" description="Disordered" evidence="5">
    <location>
        <begin position="1023"/>
        <end position="1084"/>
    </location>
</feature>
<dbReference type="InterPro" id="IPR033690">
    <property type="entry name" value="Adenylat_kinase_CS"/>
</dbReference>
<feature type="compositionally biased region" description="Acidic residues" evidence="5">
    <location>
        <begin position="1026"/>
        <end position="1053"/>
    </location>
</feature>
<feature type="compositionally biased region" description="Basic and acidic residues" evidence="5">
    <location>
        <begin position="906"/>
        <end position="923"/>
    </location>
</feature>
<feature type="coiled-coil region" evidence="4">
    <location>
        <begin position="664"/>
        <end position="708"/>
    </location>
</feature>
<evidence type="ECO:0000256" key="3">
    <source>
        <dbReference type="ARBA" id="ARBA00022777"/>
    </source>
</evidence>
<keyword evidence="8" id="KW-1185">Reference proteome</keyword>
<protein>
    <submittedName>
        <fullName evidence="7">p-loop containing nucleoside triphosphate hydrolase</fullName>
    </submittedName>
</protein>
<dbReference type="HAMAP" id="MF_00235">
    <property type="entry name" value="Adenylate_kinase_Adk"/>
    <property type="match status" value="1"/>
</dbReference>
<keyword evidence="2" id="KW-0547">Nucleotide-binding</keyword>
<evidence type="ECO:0000259" key="6">
    <source>
        <dbReference type="Pfam" id="PF00004"/>
    </source>
</evidence>
<dbReference type="Pfam" id="PF00004">
    <property type="entry name" value="AAA"/>
    <property type="match status" value="1"/>
</dbReference>
<dbReference type="InterPro" id="IPR003959">
    <property type="entry name" value="ATPase_AAA_core"/>
</dbReference>
<dbReference type="GO" id="GO:0019205">
    <property type="term" value="F:nucleobase-containing compound kinase activity"/>
    <property type="evidence" value="ECO:0007669"/>
    <property type="project" value="InterPro"/>
</dbReference>
<dbReference type="OMA" id="LIYVNIA"/>
<dbReference type="PROSITE" id="PS00113">
    <property type="entry name" value="ADENYLATE_KINASE"/>
    <property type="match status" value="1"/>
</dbReference>
<dbReference type="Proteomes" id="UP000054937">
    <property type="component" value="Unassembled WGS sequence"/>
</dbReference>
<dbReference type="InterPro" id="IPR000850">
    <property type="entry name" value="Adenylat/UMP-CMP_kin"/>
</dbReference>
<dbReference type="GO" id="GO:0005524">
    <property type="term" value="F:ATP binding"/>
    <property type="evidence" value="ECO:0007669"/>
    <property type="project" value="InterPro"/>
</dbReference>
<dbReference type="GO" id="GO:0016887">
    <property type="term" value="F:ATP hydrolysis activity"/>
    <property type="evidence" value="ECO:0007669"/>
    <property type="project" value="InterPro"/>
</dbReference>
<dbReference type="InterPro" id="IPR027417">
    <property type="entry name" value="P-loop_NTPase"/>
</dbReference>
<evidence type="ECO:0000256" key="1">
    <source>
        <dbReference type="ARBA" id="ARBA00022679"/>
    </source>
</evidence>
<keyword evidence="3" id="KW-0418">Kinase</keyword>
<organism evidence="7 8">
    <name type="scientific">Pseudocohnilembus persalinus</name>
    <name type="common">Ciliate</name>
    <dbReference type="NCBI Taxonomy" id="266149"/>
    <lineage>
        <taxon>Eukaryota</taxon>
        <taxon>Sar</taxon>
        <taxon>Alveolata</taxon>
        <taxon>Ciliophora</taxon>
        <taxon>Intramacronucleata</taxon>
        <taxon>Oligohymenophorea</taxon>
        <taxon>Scuticociliatia</taxon>
        <taxon>Philasterida</taxon>
        <taxon>Pseudocohnilembidae</taxon>
        <taxon>Pseudocohnilembus</taxon>
    </lineage>
</organism>
<dbReference type="Pfam" id="PF13238">
    <property type="entry name" value="AAA_18"/>
    <property type="match status" value="1"/>
</dbReference>
<dbReference type="NCBIfam" id="NF011100">
    <property type="entry name" value="PRK14527.1"/>
    <property type="match status" value="1"/>
</dbReference>
<dbReference type="OrthoDB" id="292569at2759"/>